<comment type="caution">
    <text evidence="2">The sequence shown here is derived from an EMBL/GenBank/DDBJ whole genome shotgun (WGS) entry which is preliminary data.</text>
</comment>
<protein>
    <submittedName>
        <fullName evidence="2">Glycoside hydrolase family 18</fullName>
    </submittedName>
</protein>
<reference evidence="2" key="1">
    <citation type="submission" date="2022-12" db="EMBL/GenBank/DDBJ databases">
        <title>Phocaeicola acetigenes sp. nov., isolated feces from a healthy human.</title>
        <authorList>
            <person name="Do H."/>
            <person name="Ha Y.B."/>
            <person name="Kim J.-S."/>
            <person name="Suh M.K."/>
            <person name="Kim H.S."/>
            <person name="Lee J.-S."/>
        </authorList>
    </citation>
    <scope>NUCLEOTIDE SEQUENCE</scope>
    <source>
        <strain evidence="2">KGMB11183</strain>
    </source>
</reference>
<evidence type="ECO:0000256" key="1">
    <source>
        <dbReference type="SAM" id="SignalP"/>
    </source>
</evidence>
<dbReference type="Proteomes" id="UP001141933">
    <property type="component" value="Unassembled WGS sequence"/>
</dbReference>
<dbReference type="InterPro" id="IPR032320">
    <property type="entry name" value="GH18_BT1044-like"/>
</dbReference>
<feature type="signal peptide" evidence="1">
    <location>
        <begin position="1"/>
        <end position="28"/>
    </location>
</feature>
<accession>A0ABT4PGH7</accession>
<gene>
    <name evidence="2" type="ORF">O6P32_05380</name>
</gene>
<dbReference type="EMBL" id="JAPZVM010000003">
    <property type="protein sequence ID" value="MCZ8372143.1"/>
    <property type="molecule type" value="Genomic_DNA"/>
</dbReference>
<dbReference type="Pfam" id="PF16141">
    <property type="entry name" value="GH18_BT1044-like"/>
    <property type="match status" value="1"/>
</dbReference>
<name>A0ABT4PGH7_9BACT</name>
<keyword evidence="1" id="KW-0732">Signal</keyword>
<dbReference type="GO" id="GO:0016787">
    <property type="term" value="F:hydrolase activity"/>
    <property type="evidence" value="ECO:0007669"/>
    <property type="project" value="UniProtKB-KW"/>
</dbReference>
<keyword evidence="2" id="KW-0378">Hydrolase</keyword>
<organism evidence="2 3">
    <name type="scientific">Phocaeicola acetigenes</name>
    <dbReference type="NCBI Taxonomy" id="3016083"/>
    <lineage>
        <taxon>Bacteria</taxon>
        <taxon>Pseudomonadati</taxon>
        <taxon>Bacteroidota</taxon>
        <taxon>Bacteroidia</taxon>
        <taxon>Bacteroidales</taxon>
        <taxon>Bacteroidaceae</taxon>
        <taxon>Phocaeicola</taxon>
    </lineage>
</organism>
<feature type="chain" id="PRO_5047333763" evidence="1">
    <location>
        <begin position="29"/>
        <end position="361"/>
    </location>
</feature>
<sequence length="361" mass="40798">MKTILKNKKLFVGLIMSALLLPACNDWTDPESLTLHTPSFEEQNPELYEAYLKDLCNYKAGDHNVMFVSFNNPLTYPVNRSEHLTVLPDSIDFVSLNNPDQLSGDIQNEMVEIRRKGTRIVYTIDYAGFEKDWTAIVKNSDGSLTEEDALQYLGERTDEMLALCDRYNYDGVIVDYTGRSMVSLPEKELAEYNARQKNFLDRIGAWIDSHKGKTLAFYGNAQYLFPEYMSILSKCDYIILKTLSSTGEGDLSVKAYMAVQAGKDAAAELGGSENLVPTDRFVACVETPRPEDKEQAFGYWDTETGGSKMLATYGAAKWVASPSVDFERKGLFVQNAHNDYFDNNPVYRNIRESIQIMNPNN</sequence>
<dbReference type="RefSeq" id="WP_269877216.1">
    <property type="nucleotide sequence ID" value="NZ_JAPZVM010000003.1"/>
</dbReference>
<proteinExistence type="predicted"/>
<evidence type="ECO:0000313" key="3">
    <source>
        <dbReference type="Proteomes" id="UP001141933"/>
    </source>
</evidence>
<evidence type="ECO:0000313" key="2">
    <source>
        <dbReference type="EMBL" id="MCZ8372143.1"/>
    </source>
</evidence>
<keyword evidence="3" id="KW-1185">Reference proteome</keyword>